<sequence length="406" mass="45348">MSVNSKSVIDPVDQQKTLKKHPFVLHTRIVNSVGGGPEKTILNSPRYLRDLGYDSACLYLYPENDTGIQVIQKRAISAGAEIILMVDGTGIKKDSVRELVELCRRRNVAIWHAHDFKTNVLGLLVRRRFPMKLVTTAHGWCITGWKSWLYATAGRICLPFYDATIAVSRELYVDACRWALGSKKVHHIENAIDVEYYSRSLSVREARGKVAEALDVLEPGPGEFLVVSLGRMAKEKAYHDLIAAVSTLAERHVNVRVWVGGVGPLETELKDLVRAASLQDRFLFLGNIEDSRSFLQAADLFVLSSVTEGLPNVLLEAMALEVPIVSTNVGGIPRLVENLESGLLVKPNCPEQLADAIQSMVDDEAMRCSMVAKARLRIQNDYCFRRRMSDVANVYDRCLEAWLPNE</sequence>
<keyword evidence="3" id="KW-0808">Transferase</keyword>
<comment type="caution">
    <text evidence="3">The sequence shown here is derived from an EMBL/GenBank/DDBJ whole genome shotgun (WGS) entry which is preliminary data.</text>
</comment>
<dbReference type="Pfam" id="PF13439">
    <property type="entry name" value="Glyco_transf_4"/>
    <property type="match status" value="1"/>
</dbReference>
<evidence type="ECO:0000313" key="3">
    <source>
        <dbReference type="EMBL" id="EMI56914.1"/>
    </source>
</evidence>
<evidence type="ECO:0000259" key="2">
    <source>
        <dbReference type="Pfam" id="PF13439"/>
    </source>
</evidence>
<accession>M5U6L8</accession>
<keyword evidence="4" id="KW-1185">Reference proteome</keyword>
<evidence type="ECO:0000313" key="4">
    <source>
        <dbReference type="Proteomes" id="UP000011885"/>
    </source>
</evidence>
<dbReference type="EMBL" id="ANOH01000117">
    <property type="protein sequence ID" value="EMI56914.1"/>
    <property type="molecule type" value="Genomic_DNA"/>
</dbReference>
<dbReference type="OrthoDB" id="232381at2"/>
<dbReference type="Gene3D" id="3.40.50.2000">
    <property type="entry name" value="Glycogen Phosphorylase B"/>
    <property type="match status" value="2"/>
</dbReference>
<dbReference type="SUPFAM" id="SSF53756">
    <property type="entry name" value="UDP-Glycosyltransferase/glycogen phosphorylase"/>
    <property type="match status" value="1"/>
</dbReference>
<reference evidence="3 4" key="1">
    <citation type="journal article" date="2013" name="Mar. Genomics">
        <title>Expression of sulfatases in Rhodopirellula baltica and the diversity of sulfatases in the genus Rhodopirellula.</title>
        <authorList>
            <person name="Wegner C.E."/>
            <person name="Richter-Heitmann T."/>
            <person name="Klindworth A."/>
            <person name="Klockow C."/>
            <person name="Richter M."/>
            <person name="Achstetter T."/>
            <person name="Glockner F.O."/>
            <person name="Harder J."/>
        </authorList>
    </citation>
    <scope>NUCLEOTIDE SEQUENCE [LARGE SCALE GENOMIC DNA]</scope>
    <source>
        <strain evidence="3 4">SM41</strain>
    </source>
</reference>
<organism evidence="3 4">
    <name type="scientific">Rhodopirellula sallentina SM41</name>
    <dbReference type="NCBI Taxonomy" id="1263870"/>
    <lineage>
        <taxon>Bacteria</taxon>
        <taxon>Pseudomonadati</taxon>
        <taxon>Planctomycetota</taxon>
        <taxon>Planctomycetia</taxon>
        <taxon>Pirellulales</taxon>
        <taxon>Pirellulaceae</taxon>
        <taxon>Rhodopirellula</taxon>
    </lineage>
</organism>
<dbReference type="AlphaFoldDB" id="M5U6L8"/>
<dbReference type="PATRIC" id="fig|1263870.3.peg.1706"/>
<protein>
    <submittedName>
        <fullName evidence="3">Glycosyl transferase, group 1 family protein</fullName>
    </submittedName>
</protein>
<dbReference type="CDD" id="cd03801">
    <property type="entry name" value="GT4_PimA-like"/>
    <property type="match status" value="1"/>
</dbReference>
<dbReference type="PANTHER" id="PTHR12526:SF637">
    <property type="entry name" value="GLYCOSYLTRANSFERASE EPSF-RELATED"/>
    <property type="match status" value="1"/>
</dbReference>
<proteinExistence type="predicted"/>
<dbReference type="RefSeq" id="WP_008676127.1">
    <property type="nucleotide sequence ID" value="NZ_ANOH01000117.1"/>
</dbReference>
<feature type="domain" description="Glycosyltransferase subfamily 4-like N-terminal" evidence="2">
    <location>
        <begin position="35"/>
        <end position="195"/>
    </location>
</feature>
<dbReference type="Pfam" id="PF00534">
    <property type="entry name" value="Glycos_transf_1"/>
    <property type="match status" value="1"/>
</dbReference>
<dbReference type="GO" id="GO:0016757">
    <property type="term" value="F:glycosyltransferase activity"/>
    <property type="evidence" value="ECO:0007669"/>
    <property type="project" value="InterPro"/>
</dbReference>
<name>M5U6L8_9BACT</name>
<evidence type="ECO:0000259" key="1">
    <source>
        <dbReference type="Pfam" id="PF00534"/>
    </source>
</evidence>
<dbReference type="Proteomes" id="UP000011885">
    <property type="component" value="Unassembled WGS sequence"/>
</dbReference>
<feature type="domain" description="Glycosyl transferase family 1" evidence="1">
    <location>
        <begin position="221"/>
        <end position="376"/>
    </location>
</feature>
<dbReference type="InterPro" id="IPR001296">
    <property type="entry name" value="Glyco_trans_1"/>
</dbReference>
<dbReference type="InterPro" id="IPR028098">
    <property type="entry name" value="Glyco_trans_4-like_N"/>
</dbReference>
<gene>
    <name evidence="3" type="ORF">RSSM_01595</name>
</gene>
<dbReference type="PANTHER" id="PTHR12526">
    <property type="entry name" value="GLYCOSYLTRANSFERASE"/>
    <property type="match status" value="1"/>
</dbReference>